<evidence type="ECO:0000259" key="8">
    <source>
        <dbReference type="PROSITE" id="PS50109"/>
    </source>
</evidence>
<feature type="non-terminal residue" evidence="9">
    <location>
        <position position="1"/>
    </location>
</feature>
<keyword evidence="5 9" id="KW-0418">Kinase</keyword>
<gene>
    <name evidence="9" type="ORF">DFO70_1381</name>
</gene>
<proteinExistence type="predicted"/>
<dbReference type="Pfam" id="PF02518">
    <property type="entry name" value="HATPase_c"/>
    <property type="match status" value="1"/>
</dbReference>
<feature type="domain" description="Histidine kinase" evidence="8">
    <location>
        <begin position="1"/>
        <end position="129"/>
    </location>
</feature>
<evidence type="ECO:0000256" key="2">
    <source>
        <dbReference type="ARBA" id="ARBA00012438"/>
    </source>
</evidence>
<dbReference type="SUPFAM" id="SSF55874">
    <property type="entry name" value="ATPase domain of HSP90 chaperone/DNA topoisomerase II/histidine kinase"/>
    <property type="match status" value="1"/>
</dbReference>
<dbReference type="SMART" id="SM00387">
    <property type="entry name" value="HATPase_c"/>
    <property type="match status" value="1"/>
</dbReference>
<dbReference type="PANTHER" id="PTHR43065">
    <property type="entry name" value="SENSOR HISTIDINE KINASE"/>
    <property type="match status" value="1"/>
</dbReference>
<comment type="catalytic activity">
    <reaction evidence="1">
        <text>ATP + protein L-histidine = ADP + protein N-phospho-L-histidine.</text>
        <dbReference type="EC" id="2.7.13.3"/>
    </reaction>
</comment>
<name>A0A366JHS1_CYTFI</name>
<evidence type="ECO:0000313" key="10">
    <source>
        <dbReference type="Proteomes" id="UP000252731"/>
    </source>
</evidence>
<dbReference type="OrthoDB" id="9815750at2"/>
<dbReference type="InterPro" id="IPR036890">
    <property type="entry name" value="HATPase_C_sf"/>
</dbReference>
<dbReference type="EMBL" id="QNSF01000038">
    <property type="protein sequence ID" value="RBP85894.1"/>
    <property type="molecule type" value="Genomic_DNA"/>
</dbReference>
<dbReference type="RefSeq" id="WP_113885772.1">
    <property type="nucleotide sequence ID" value="NZ_QNSF01000038.1"/>
</dbReference>
<dbReference type="AlphaFoldDB" id="A0A366JHS1"/>
<sequence>DTQALMNNIEIITLYETNIFSIFCDENQLKQVFINFLKNSIEAMPKGGKISVELQSLGFDKLKLLFIDEGRGIPDHILNRIYEPFFTTKETGTGLGLMISKQIIENHNGTLHIRSDKKGTIVEVILPIF</sequence>
<dbReference type="GO" id="GO:0005524">
    <property type="term" value="F:ATP binding"/>
    <property type="evidence" value="ECO:0007669"/>
    <property type="project" value="UniProtKB-KW"/>
</dbReference>
<evidence type="ECO:0000256" key="4">
    <source>
        <dbReference type="ARBA" id="ARBA00022741"/>
    </source>
</evidence>
<evidence type="ECO:0000313" key="9">
    <source>
        <dbReference type="EMBL" id="RBP85894.1"/>
    </source>
</evidence>
<evidence type="ECO:0000256" key="5">
    <source>
        <dbReference type="ARBA" id="ARBA00022777"/>
    </source>
</evidence>
<dbReference type="GO" id="GO:0004673">
    <property type="term" value="F:protein histidine kinase activity"/>
    <property type="evidence" value="ECO:0007669"/>
    <property type="project" value="UniProtKB-EC"/>
</dbReference>
<reference evidence="9 10" key="1">
    <citation type="submission" date="2018-06" db="EMBL/GenBank/DDBJ databases">
        <title>Freshwater and sediment microbial communities from various areas in North America, analyzing microbe dynamics in response to fracking.</title>
        <authorList>
            <person name="Lamendella R."/>
        </authorList>
    </citation>
    <scope>NUCLEOTIDE SEQUENCE [LARGE SCALE GENOMIC DNA]</scope>
    <source>
        <strain evidence="9 10">14_TX</strain>
    </source>
</reference>
<evidence type="ECO:0000256" key="7">
    <source>
        <dbReference type="ARBA" id="ARBA00023012"/>
    </source>
</evidence>
<dbReference type="InterPro" id="IPR005467">
    <property type="entry name" value="His_kinase_dom"/>
</dbReference>
<evidence type="ECO:0000256" key="6">
    <source>
        <dbReference type="ARBA" id="ARBA00022840"/>
    </source>
</evidence>
<accession>A0A366JHS1</accession>
<keyword evidence="7" id="KW-0902">Two-component regulatory system</keyword>
<keyword evidence="3" id="KW-0808">Transferase</keyword>
<dbReference type="PROSITE" id="PS50109">
    <property type="entry name" value="HIS_KIN"/>
    <property type="match status" value="1"/>
</dbReference>
<dbReference type="InterPro" id="IPR004358">
    <property type="entry name" value="Sig_transdc_His_kin-like_C"/>
</dbReference>
<dbReference type="EC" id="2.7.13.3" evidence="2"/>
<dbReference type="PRINTS" id="PR00344">
    <property type="entry name" value="BCTRLSENSOR"/>
</dbReference>
<evidence type="ECO:0000256" key="3">
    <source>
        <dbReference type="ARBA" id="ARBA00022679"/>
    </source>
</evidence>
<comment type="caution">
    <text evidence="9">The sequence shown here is derived from an EMBL/GenBank/DDBJ whole genome shotgun (WGS) entry which is preliminary data.</text>
</comment>
<evidence type="ECO:0000256" key="1">
    <source>
        <dbReference type="ARBA" id="ARBA00000085"/>
    </source>
</evidence>
<dbReference type="GO" id="GO:0000160">
    <property type="term" value="P:phosphorelay signal transduction system"/>
    <property type="evidence" value="ECO:0007669"/>
    <property type="project" value="UniProtKB-KW"/>
</dbReference>
<dbReference type="PANTHER" id="PTHR43065:SF34">
    <property type="entry name" value="SPORULATION KINASE A"/>
    <property type="match status" value="1"/>
</dbReference>
<keyword evidence="10" id="KW-1185">Reference proteome</keyword>
<keyword evidence="4" id="KW-0547">Nucleotide-binding</keyword>
<keyword evidence="6" id="KW-0067">ATP-binding</keyword>
<organism evidence="9 10">
    <name type="scientific">Cytobacillus firmus</name>
    <name type="common">Bacillus firmus</name>
    <dbReference type="NCBI Taxonomy" id="1399"/>
    <lineage>
        <taxon>Bacteria</taxon>
        <taxon>Bacillati</taxon>
        <taxon>Bacillota</taxon>
        <taxon>Bacilli</taxon>
        <taxon>Bacillales</taxon>
        <taxon>Bacillaceae</taxon>
        <taxon>Cytobacillus</taxon>
    </lineage>
</organism>
<dbReference type="Proteomes" id="UP000252731">
    <property type="component" value="Unassembled WGS sequence"/>
</dbReference>
<dbReference type="Gene3D" id="3.30.565.10">
    <property type="entry name" value="Histidine kinase-like ATPase, C-terminal domain"/>
    <property type="match status" value="1"/>
</dbReference>
<dbReference type="InterPro" id="IPR003594">
    <property type="entry name" value="HATPase_dom"/>
</dbReference>
<protein>
    <recommendedName>
        <fullName evidence="2">histidine kinase</fullName>
        <ecNumber evidence="2">2.7.13.3</ecNumber>
    </recommendedName>
</protein>